<dbReference type="InterPro" id="IPR055080">
    <property type="entry name" value="Gal80p-like_C"/>
</dbReference>
<evidence type="ECO:0000313" key="3">
    <source>
        <dbReference type="EMBL" id="KAB8075267.1"/>
    </source>
</evidence>
<dbReference type="Pfam" id="PF22685">
    <property type="entry name" value="Gal80p_C-like"/>
    <property type="match status" value="1"/>
</dbReference>
<dbReference type="PANTHER" id="PTHR43708:SF1">
    <property type="entry name" value="GALACTOSE_LACTOSE METABOLISM REGULATORY PROTEIN GAL80"/>
    <property type="match status" value="1"/>
</dbReference>
<sequence>MATSPIRVGLIGLSGAAAEDYDGTSWTPNAHLPFLRASPHFEIVALLNSSLESAQAAIKKYGLPVETKAYGDPNELANDSAIDLVVCSVRVDRHFLTVRPSIVAGKAVYVEWPLDRDLQVAKEMTSLAAQHNIKTIVGLQGSFTPAIQKLQSLVDKGAIGKILGSTVVGALGNADATESKNVRYFLQREVGGNVMSIHSGHCLEFVTAVLGQFKSFGSSCSIRRPFIDIVNGDKVIEKGARNSVPDQILMYGTVEPSNAPVRISLHSGPGFPGLPRLDWRIQGEKGWLRLTSSVFFLNIGSPDMKLELFNAETGTVEEISSDVDEWEVLPLPAHNIAKLYEAYRKNEWHPTFDWALKKHELLDRMWQTFDKENAAE</sequence>
<dbReference type="Proteomes" id="UP000326565">
    <property type="component" value="Unassembled WGS sequence"/>
</dbReference>
<dbReference type="InterPro" id="IPR000683">
    <property type="entry name" value="Gfo/Idh/MocA-like_OxRdtase_N"/>
</dbReference>
<protein>
    <submittedName>
        <fullName evidence="3">Uncharacterized protein</fullName>
    </submittedName>
</protein>
<dbReference type="EMBL" id="ML732197">
    <property type="protein sequence ID" value="KAB8075267.1"/>
    <property type="molecule type" value="Genomic_DNA"/>
</dbReference>
<keyword evidence="4" id="KW-1185">Reference proteome</keyword>
<evidence type="ECO:0000259" key="2">
    <source>
        <dbReference type="Pfam" id="PF22685"/>
    </source>
</evidence>
<dbReference type="Gene3D" id="3.30.360.10">
    <property type="entry name" value="Dihydrodipicolinate Reductase, domain 2"/>
    <property type="match status" value="1"/>
</dbReference>
<accession>A0A5N5X5A5</accession>
<dbReference type="SUPFAM" id="SSF55347">
    <property type="entry name" value="Glyceraldehyde-3-phosphate dehydrogenase-like, C-terminal domain"/>
    <property type="match status" value="1"/>
</dbReference>
<evidence type="ECO:0000313" key="4">
    <source>
        <dbReference type="Proteomes" id="UP000326565"/>
    </source>
</evidence>
<dbReference type="Pfam" id="PF01408">
    <property type="entry name" value="GFO_IDH_MocA"/>
    <property type="match status" value="1"/>
</dbReference>
<evidence type="ECO:0000259" key="1">
    <source>
        <dbReference type="Pfam" id="PF01408"/>
    </source>
</evidence>
<dbReference type="Gene3D" id="3.40.50.720">
    <property type="entry name" value="NAD(P)-binding Rossmann-like Domain"/>
    <property type="match status" value="1"/>
</dbReference>
<gene>
    <name evidence="3" type="ORF">BDV29DRAFT_155883</name>
</gene>
<dbReference type="InterPro" id="IPR051317">
    <property type="entry name" value="Gfo/Idh/MocA_oxidoreduct"/>
</dbReference>
<reference evidence="3 4" key="1">
    <citation type="submission" date="2019-04" db="EMBL/GenBank/DDBJ databases">
        <title>Friends and foes A comparative genomics study of 23 Aspergillus species from section Flavi.</title>
        <authorList>
            <consortium name="DOE Joint Genome Institute"/>
            <person name="Kjaerbolling I."/>
            <person name="Vesth T."/>
            <person name="Frisvad J.C."/>
            <person name="Nybo J.L."/>
            <person name="Theobald S."/>
            <person name="Kildgaard S."/>
            <person name="Isbrandt T."/>
            <person name="Kuo A."/>
            <person name="Sato A."/>
            <person name="Lyhne E.K."/>
            <person name="Kogle M.E."/>
            <person name="Wiebenga A."/>
            <person name="Kun R.S."/>
            <person name="Lubbers R.J."/>
            <person name="Makela M.R."/>
            <person name="Barry K."/>
            <person name="Chovatia M."/>
            <person name="Clum A."/>
            <person name="Daum C."/>
            <person name="Haridas S."/>
            <person name="He G."/>
            <person name="LaButti K."/>
            <person name="Lipzen A."/>
            <person name="Mondo S."/>
            <person name="Riley R."/>
            <person name="Salamov A."/>
            <person name="Simmons B.A."/>
            <person name="Magnuson J.K."/>
            <person name="Henrissat B."/>
            <person name="Mortensen U.H."/>
            <person name="Larsen T.O."/>
            <person name="Devries R.P."/>
            <person name="Grigoriev I.V."/>
            <person name="Machida M."/>
            <person name="Baker S.E."/>
            <person name="Andersen M.R."/>
        </authorList>
    </citation>
    <scope>NUCLEOTIDE SEQUENCE [LARGE SCALE GENOMIC DNA]</scope>
    <source>
        <strain evidence="3 4">CBS 151.66</strain>
    </source>
</reference>
<name>A0A5N5X5A5_9EURO</name>
<dbReference type="GO" id="GO:0000166">
    <property type="term" value="F:nucleotide binding"/>
    <property type="evidence" value="ECO:0007669"/>
    <property type="project" value="InterPro"/>
</dbReference>
<dbReference type="SUPFAM" id="SSF51735">
    <property type="entry name" value="NAD(P)-binding Rossmann-fold domains"/>
    <property type="match status" value="1"/>
</dbReference>
<organism evidence="3 4">
    <name type="scientific">Aspergillus leporis</name>
    <dbReference type="NCBI Taxonomy" id="41062"/>
    <lineage>
        <taxon>Eukaryota</taxon>
        <taxon>Fungi</taxon>
        <taxon>Dikarya</taxon>
        <taxon>Ascomycota</taxon>
        <taxon>Pezizomycotina</taxon>
        <taxon>Eurotiomycetes</taxon>
        <taxon>Eurotiomycetidae</taxon>
        <taxon>Eurotiales</taxon>
        <taxon>Aspergillaceae</taxon>
        <taxon>Aspergillus</taxon>
        <taxon>Aspergillus subgen. Circumdati</taxon>
    </lineage>
</organism>
<feature type="domain" description="Gal80p-like C-terminal" evidence="2">
    <location>
        <begin position="145"/>
        <end position="292"/>
    </location>
</feature>
<dbReference type="PANTHER" id="PTHR43708">
    <property type="entry name" value="CONSERVED EXPRESSED OXIDOREDUCTASE (EUROFUNG)"/>
    <property type="match status" value="1"/>
</dbReference>
<feature type="domain" description="Gfo/Idh/MocA-like oxidoreductase N-terminal" evidence="1">
    <location>
        <begin position="27"/>
        <end position="138"/>
    </location>
</feature>
<dbReference type="InterPro" id="IPR036291">
    <property type="entry name" value="NAD(P)-bd_dom_sf"/>
</dbReference>
<dbReference type="AlphaFoldDB" id="A0A5N5X5A5"/>
<proteinExistence type="predicted"/>
<dbReference type="OrthoDB" id="64915at2759"/>